<protein>
    <submittedName>
        <fullName evidence="1">Spore protease YyaC</fullName>
    </submittedName>
</protein>
<evidence type="ECO:0000313" key="2">
    <source>
        <dbReference type="Proteomes" id="UP000650466"/>
    </source>
</evidence>
<dbReference type="InterPro" id="IPR009665">
    <property type="entry name" value="YyaC"/>
</dbReference>
<dbReference type="Pfam" id="PF06866">
    <property type="entry name" value="DUF1256"/>
    <property type="match status" value="1"/>
</dbReference>
<name>A0A926QM77_9BACL</name>
<dbReference type="RefSeq" id="WP_188177427.1">
    <property type="nucleotide sequence ID" value="NZ_JACVVD010000012.1"/>
</dbReference>
<evidence type="ECO:0000313" key="1">
    <source>
        <dbReference type="EMBL" id="MBD0383638.1"/>
    </source>
</evidence>
<dbReference type="GO" id="GO:0008233">
    <property type="term" value="F:peptidase activity"/>
    <property type="evidence" value="ECO:0007669"/>
    <property type="project" value="UniProtKB-KW"/>
</dbReference>
<keyword evidence="1" id="KW-0378">Hydrolase</keyword>
<proteinExistence type="predicted"/>
<dbReference type="SUPFAM" id="SSF53163">
    <property type="entry name" value="HybD-like"/>
    <property type="match status" value="1"/>
</dbReference>
<comment type="caution">
    <text evidence="1">The sequence shown here is derived from an EMBL/GenBank/DDBJ whole genome shotgun (WGS) entry which is preliminary data.</text>
</comment>
<dbReference type="EMBL" id="JACVVD010000012">
    <property type="protein sequence ID" value="MBD0383638.1"/>
    <property type="molecule type" value="Genomic_DNA"/>
</dbReference>
<gene>
    <name evidence="1" type="primary">yyaC</name>
    <name evidence="1" type="ORF">ICC18_26530</name>
</gene>
<accession>A0A926QM77</accession>
<organism evidence="1 2">
    <name type="scientific">Paenibacillus sedimenti</name>
    <dbReference type="NCBI Taxonomy" id="2770274"/>
    <lineage>
        <taxon>Bacteria</taxon>
        <taxon>Bacillati</taxon>
        <taxon>Bacillota</taxon>
        <taxon>Bacilli</taxon>
        <taxon>Bacillales</taxon>
        <taxon>Paenibacillaceae</taxon>
        <taxon>Paenibacillus</taxon>
    </lineage>
</organism>
<reference evidence="1" key="1">
    <citation type="submission" date="2020-09" db="EMBL/GenBank/DDBJ databases">
        <title>Draft Genome Sequence of Paenibacillus sp. WST5.</title>
        <authorList>
            <person name="Bao Z."/>
        </authorList>
    </citation>
    <scope>NUCLEOTIDE SEQUENCE</scope>
    <source>
        <strain evidence="1">WST5</strain>
    </source>
</reference>
<dbReference type="InterPro" id="IPR023430">
    <property type="entry name" value="Pept_HybD-like_dom_sf"/>
</dbReference>
<dbReference type="Proteomes" id="UP000650466">
    <property type="component" value="Unassembled WGS sequence"/>
</dbReference>
<keyword evidence="2" id="KW-1185">Reference proteome</keyword>
<dbReference type="AlphaFoldDB" id="A0A926QM77"/>
<keyword evidence="1" id="KW-0645">Protease</keyword>
<dbReference type="NCBIfam" id="TIGR02841">
    <property type="entry name" value="spore_YyaC"/>
    <property type="match status" value="1"/>
</dbReference>
<dbReference type="GO" id="GO:0006508">
    <property type="term" value="P:proteolysis"/>
    <property type="evidence" value="ECO:0007669"/>
    <property type="project" value="UniProtKB-KW"/>
</dbReference>
<sequence>MGGHRAGTQEQYWRKINGEQLGLFLLEIVQEKDIKPDTVAFVCIGTDRSTGDSLGPLVGSRLKEAGYPYVFGTLAAPFDASNLVERLQEVPEGCVVIAIDACLGQKQSVGLYQVSNQPLAPGKSLGKVLPQVGDYTIAAIVNADGPKQYGILQTTSLYSVLKMTDEVTKAILHALPIWRVM</sequence>